<dbReference type="PANTHER" id="PTHR31302:SF31">
    <property type="entry name" value="PHOSPHODIESTERASE YAEI"/>
    <property type="match status" value="1"/>
</dbReference>
<protein>
    <submittedName>
        <fullName evidence="4">Metallophosphoesterase</fullName>
    </submittedName>
</protein>
<proteinExistence type="predicted"/>
<dbReference type="GO" id="GO:0046872">
    <property type="term" value="F:metal ion binding"/>
    <property type="evidence" value="ECO:0007669"/>
    <property type="project" value="UniProtKB-KW"/>
</dbReference>
<dbReference type="Pfam" id="PF00149">
    <property type="entry name" value="Metallophos"/>
    <property type="match status" value="1"/>
</dbReference>
<evidence type="ECO:0000256" key="2">
    <source>
        <dbReference type="ARBA" id="ARBA00022801"/>
    </source>
</evidence>
<dbReference type="InterPro" id="IPR004843">
    <property type="entry name" value="Calcineurin-like_PHP"/>
</dbReference>
<evidence type="ECO:0000259" key="3">
    <source>
        <dbReference type="Pfam" id="PF00149"/>
    </source>
</evidence>
<gene>
    <name evidence="4" type="ORF">IAA06_14585</name>
</gene>
<organism evidence="4 5">
    <name type="scientific">Candidatus Blautia faecavium</name>
    <dbReference type="NCBI Taxonomy" id="2838487"/>
    <lineage>
        <taxon>Bacteria</taxon>
        <taxon>Bacillati</taxon>
        <taxon>Bacillota</taxon>
        <taxon>Clostridia</taxon>
        <taxon>Lachnospirales</taxon>
        <taxon>Lachnospiraceae</taxon>
        <taxon>Blautia</taxon>
    </lineage>
</organism>
<dbReference type="GO" id="GO:0016020">
    <property type="term" value="C:membrane"/>
    <property type="evidence" value="ECO:0007669"/>
    <property type="project" value="GOC"/>
</dbReference>
<accession>A0A9D2RX40</accession>
<dbReference type="Proteomes" id="UP000823842">
    <property type="component" value="Unassembled WGS sequence"/>
</dbReference>
<keyword evidence="2" id="KW-0378">Hydrolase</keyword>
<reference evidence="4" key="1">
    <citation type="journal article" date="2021" name="PeerJ">
        <title>Extensive microbial diversity within the chicken gut microbiome revealed by metagenomics and culture.</title>
        <authorList>
            <person name="Gilroy R."/>
            <person name="Ravi A."/>
            <person name="Getino M."/>
            <person name="Pursley I."/>
            <person name="Horton D.L."/>
            <person name="Alikhan N.F."/>
            <person name="Baker D."/>
            <person name="Gharbi K."/>
            <person name="Hall N."/>
            <person name="Watson M."/>
            <person name="Adriaenssens E.M."/>
            <person name="Foster-Nyarko E."/>
            <person name="Jarju S."/>
            <person name="Secka A."/>
            <person name="Antonio M."/>
            <person name="Oren A."/>
            <person name="Chaudhuri R.R."/>
            <person name="La Ragione R."/>
            <person name="Hildebrand F."/>
            <person name="Pallen M.J."/>
        </authorList>
    </citation>
    <scope>NUCLEOTIDE SEQUENCE</scope>
    <source>
        <strain evidence="4">ChiSjej1B19-5720</strain>
    </source>
</reference>
<dbReference type="GO" id="GO:0008758">
    <property type="term" value="F:UDP-2,3-diacylglucosamine hydrolase activity"/>
    <property type="evidence" value="ECO:0007669"/>
    <property type="project" value="TreeGrafter"/>
</dbReference>
<dbReference type="SUPFAM" id="SSF56300">
    <property type="entry name" value="Metallo-dependent phosphatases"/>
    <property type="match status" value="1"/>
</dbReference>
<dbReference type="InterPro" id="IPR029052">
    <property type="entry name" value="Metallo-depent_PP-like"/>
</dbReference>
<evidence type="ECO:0000313" key="5">
    <source>
        <dbReference type="Proteomes" id="UP000823842"/>
    </source>
</evidence>
<reference evidence="4" key="2">
    <citation type="submission" date="2021-04" db="EMBL/GenBank/DDBJ databases">
        <authorList>
            <person name="Gilroy R."/>
        </authorList>
    </citation>
    <scope>NUCLEOTIDE SEQUENCE</scope>
    <source>
        <strain evidence="4">ChiSjej1B19-5720</strain>
    </source>
</reference>
<feature type="domain" description="Calcineurin-like phosphoesterase" evidence="3">
    <location>
        <begin position="21"/>
        <end position="209"/>
    </location>
</feature>
<evidence type="ECO:0000313" key="4">
    <source>
        <dbReference type="EMBL" id="HJB29998.1"/>
    </source>
</evidence>
<dbReference type="PANTHER" id="PTHR31302">
    <property type="entry name" value="TRANSMEMBRANE PROTEIN WITH METALLOPHOSPHOESTERASE DOMAIN-RELATED"/>
    <property type="match status" value="1"/>
</dbReference>
<name>A0A9D2RX40_9FIRM</name>
<dbReference type="InterPro" id="IPR051158">
    <property type="entry name" value="Metallophosphoesterase_sf"/>
</dbReference>
<dbReference type="Gene3D" id="3.60.21.10">
    <property type="match status" value="1"/>
</dbReference>
<dbReference type="AlphaFoldDB" id="A0A9D2RX40"/>
<sequence length="271" mass="30692">MKDTCVLTEYRITTHLPCSLKLGLVSDLHESDPEDALILLKKEAPDLIMIAGDTLERHGGTKDTQRDVYERKLERLLRHLLMKLDDIFEYLFGKRDHDPAYAWHFLEEAGKIAPVFLSPGNHEWYFLPKDLEIMKKAGVRLLNNADCVFSIKGGSIRIGGFSSVPDEKWLEEFGRKDGFKILLCHHPEYYDRYLLGEKVDLVLAGHAHGGQIRIGNQGIYAPGQGLFPHYTKGIYHEKMLVTAGCSNTASVPRLGNPREVVMVHLEGREKA</sequence>
<comment type="caution">
    <text evidence="4">The sequence shown here is derived from an EMBL/GenBank/DDBJ whole genome shotgun (WGS) entry which is preliminary data.</text>
</comment>
<dbReference type="EMBL" id="DWYZ01000282">
    <property type="protein sequence ID" value="HJB29998.1"/>
    <property type="molecule type" value="Genomic_DNA"/>
</dbReference>
<keyword evidence="1" id="KW-0479">Metal-binding</keyword>
<evidence type="ECO:0000256" key="1">
    <source>
        <dbReference type="ARBA" id="ARBA00022723"/>
    </source>
</evidence>
<dbReference type="GO" id="GO:0009245">
    <property type="term" value="P:lipid A biosynthetic process"/>
    <property type="evidence" value="ECO:0007669"/>
    <property type="project" value="TreeGrafter"/>
</dbReference>